<evidence type="ECO:0000313" key="1">
    <source>
        <dbReference type="EMBL" id="CAG8832822.1"/>
    </source>
</evidence>
<comment type="caution">
    <text evidence="1">The sequence shown here is derived from an EMBL/GenBank/DDBJ whole genome shotgun (WGS) entry which is preliminary data.</text>
</comment>
<proteinExistence type="predicted"/>
<keyword evidence="2" id="KW-1185">Reference proteome</keyword>
<feature type="non-terminal residue" evidence="1">
    <location>
        <position position="1"/>
    </location>
</feature>
<sequence>TENEITGKPCDLLFWISIPYNVIFPDRLPPDNNYEDGYFSYPSRLDKFVFEIKCIYDSRAGRVGRRELGRDFASCTRLLKMSMLTKLKLNLELSEPNVVGNLLIRTFSRTFSLETNDRHLCKILIPLTEL</sequence>
<dbReference type="Proteomes" id="UP000789920">
    <property type="component" value="Unassembled WGS sequence"/>
</dbReference>
<name>A0ACA9S9R0_9GLOM</name>
<dbReference type="EMBL" id="CAJVQC010104791">
    <property type="protein sequence ID" value="CAG8832822.1"/>
    <property type="molecule type" value="Genomic_DNA"/>
</dbReference>
<reference evidence="1" key="1">
    <citation type="submission" date="2021-06" db="EMBL/GenBank/DDBJ databases">
        <authorList>
            <person name="Kallberg Y."/>
            <person name="Tangrot J."/>
            <person name="Rosling A."/>
        </authorList>
    </citation>
    <scope>NUCLEOTIDE SEQUENCE</scope>
    <source>
        <strain evidence="1">MA461A</strain>
    </source>
</reference>
<evidence type="ECO:0000313" key="2">
    <source>
        <dbReference type="Proteomes" id="UP000789920"/>
    </source>
</evidence>
<protein>
    <submittedName>
        <fullName evidence="1">16339_t:CDS:1</fullName>
    </submittedName>
</protein>
<accession>A0ACA9S9R0</accession>
<organism evidence="1 2">
    <name type="scientific">Racocetra persica</name>
    <dbReference type="NCBI Taxonomy" id="160502"/>
    <lineage>
        <taxon>Eukaryota</taxon>
        <taxon>Fungi</taxon>
        <taxon>Fungi incertae sedis</taxon>
        <taxon>Mucoromycota</taxon>
        <taxon>Glomeromycotina</taxon>
        <taxon>Glomeromycetes</taxon>
        <taxon>Diversisporales</taxon>
        <taxon>Gigasporaceae</taxon>
        <taxon>Racocetra</taxon>
    </lineage>
</organism>
<gene>
    <name evidence="1" type="ORF">RPERSI_LOCUS28605</name>
</gene>